<dbReference type="Proteomes" id="UP000198510">
    <property type="component" value="Unassembled WGS sequence"/>
</dbReference>
<dbReference type="PANTHER" id="PTHR30373">
    <property type="entry name" value="UPF0603 PROTEIN YGCG"/>
    <property type="match status" value="1"/>
</dbReference>
<dbReference type="AlphaFoldDB" id="A0A1G9EFS0"/>
<evidence type="ECO:0000256" key="1">
    <source>
        <dbReference type="SAM" id="Phobius"/>
    </source>
</evidence>
<feature type="domain" description="TPM" evidence="3">
    <location>
        <begin position="34"/>
        <end position="157"/>
    </location>
</feature>
<evidence type="ECO:0000259" key="3">
    <source>
        <dbReference type="Pfam" id="PF04536"/>
    </source>
</evidence>
<feature type="signal peptide" evidence="2">
    <location>
        <begin position="1"/>
        <end position="19"/>
    </location>
</feature>
<proteinExistence type="predicted"/>
<keyword evidence="2" id="KW-0732">Signal</keyword>
<protein>
    <recommendedName>
        <fullName evidence="3">TPM domain-containing protein</fullName>
    </recommendedName>
</protein>
<accession>A0A1G9EFS0</accession>
<keyword evidence="5" id="KW-1185">Reference proteome</keyword>
<keyword evidence="1" id="KW-0472">Membrane</keyword>
<name>A0A1G9EFS0_9BACT</name>
<dbReference type="EMBL" id="FNFO01000003">
    <property type="protein sequence ID" value="SDK74948.1"/>
    <property type="molecule type" value="Genomic_DNA"/>
</dbReference>
<feature type="chain" id="PRO_5011649771" description="TPM domain-containing protein" evidence="2">
    <location>
        <begin position="20"/>
        <end position="265"/>
    </location>
</feature>
<dbReference type="Gene3D" id="3.10.310.50">
    <property type="match status" value="1"/>
</dbReference>
<reference evidence="4 5" key="1">
    <citation type="submission" date="2016-10" db="EMBL/GenBank/DDBJ databases">
        <authorList>
            <person name="de Groot N.N."/>
        </authorList>
    </citation>
    <scope>NUCLEOTIDE SEQUENCE [LARGE SCALE GENOMIC DNA]</scope>
    <source>
        <strain evidence="4 5">DSM 25186</strain>
    </source>
</reference>
<keyword evidence="1" id="KW-1133">Transmembrane helix</keyword>
<keyword evidence="1" id="KW-0812">Transmembrane</keyword>
<dbReference type="OrthoDB" id="9810918at2"/>
<organism evidence="4 5">
    <name type="scientific">Catalinimonas alkaloidigena</name>
    <dbReference type="NCBI Taxonomy" id="1075417"/>
    <lineage>
        <taxon>Bacteria</taxon>
        <taxon>Pseudomonadati</taxon>
        <taxon>Bacteroidota</taxon>
        <taxon>Cytophagia</taxon>
        <taxon>Cytophagales</taxon>
        <taxon>Catalimonadaceae</taxon>
        <taxon>Catalinimonas</taxon>
    </lineage>
</organism>
<dbReference type="STRING" id="1075417.SAMN05421823_103456"/>
<evidence type="ECO:0000313" key="5">
    <source>
        <dbReference type="Proteomes" id="UP000198510"/>
    </source>
</evidence>
<evidence type="ECO:0000313" key="4">
    <source>
        <dbReference type="EMBL" id="SDK74948.1"/>
    </source>
</evidence>
<dbReference type="RefSeq" id="WP_089681453.1">
    <property type="nucleotide sequence ID" value="NZ_FNFO01000003.1"/>
</dbReference>
<dbReference type="InterPro" id="IPR007621">
    <property type="entry name" value="TPM_dom"/>
</dbReference>
<dbReference type="Pfam" id="PF04536">
    <property type="entry name" value="TPM_phosphatase"/>
    <property type="match status" value="1"/>
</dbReference>
<evidence type="ECO:0000256" key="2">
    <source>
        <dbReference type="SAM" id="SignalP"/>
    </source>
</evidence>
<gene>
    <name evidence="4" type="ORF">SAMN05421823_103456</name>
</gene>
<feature type="transmembrane region" description="Helical" evidence="1">
    <location>
        <begin position="178"/>
        <end position="196"/>
    </location>
</feature>
<sequence>MKHFLLLGLVWLASFALHAQEVAIPDPPNPPRLVNDYANLLSGEERNRLERKLVAYDDTTSTQIAVIIVPTTGDYEIADYAQRVAQKWGIGQQGKDNGALIVAAINDRKVSVQIGYGMEAYAPDVVAGRIIDNVIRPAFRNENYYQGLDQATTALMQAAAGQFEAEPRARDGDGGSPGMSIGMIIFFIILVVFLISRGGGGRGGGRTYRNRGMSSIPWWMLANSGRGGGWGNFSGGGGSFGGGGGGGFGGFGGGSFGGGGASGSW</sequence>
<dbReference type="PANTHER" id="PTHR30373:SF2">
    <property type="entry name" value="UPF0603 PROTEIN YGCG"/>
    <property type="match status" value="1"/>
</dbReference>